<feature type="region of interest" description="Disordered" evidence="1">
    <location>
        <begin position="1"/>
        <end position="34"/>
    </location>
</feature>
<reference evidence="2 3" key="2">
    <citation type="submission" date="2020-07" db="EMBL/GenBank/DDBJ databases">
        <title>Genome assembly of wild tea tree DASZ reveals pedigree and selection history of tea varieties.</title>
        <authorList>
            <person name="Zhang W."/>
        </authorList>
    </citation>
    <scope>NUCLEOTIDE SEQUENCE [LARGE SCALE GENOMIC DNA]</scope>
    <source>
        <strain evidence="3">cv. G240</strain>
        <tissue evidence="2">Leaf</tissue>
    </source>
</reference>
<sequence length="274" mass="30346">MAKRRVKRTVKQSASSPSSNIGGTGPNEPPIEKTVPFRDNEIERRSAVSRAIRDVETDELLTGLRLLRSYFSKEQQQTPVLQFFKENLPNLSIVKNRKDGQYEVQWKDKDGNLSMNQAGRDINKSLLHRMSIAYPDCSTAMQSFGGIEFSSKAVKTSLLGADNMQIRDFVCSFVITVADATFVLEEPTDTQMLGLQDGLQTPGASSHGGLSVGMTPKTLRLPKHGEMLLSVHGSPLGVYKEDMEAIHGMYVSLLLEFCFEKTPSRSFAHCEPSA</sequence>
<dbReference type="PANTHER" id="PTHR37248:SF1">
    <property type="entry name" value="TRANSLATION INITIATION FACTOR"/>
    <property type="match status" value="1"/>
</dbReference>
<dbReference type="Proteomes" id="UP000593564">
    <property type="component" value="Unassembled WGS sequence"/>
</dbReference>
<reference evidence="3" key="1">
    <citation type="journal article" date="2020" name="Nat. Commun.">
        <title>Genome assembly of wild tea tree DASZ reveals pedigree and selection history of tea varieties.</title>
        <authorList>
            <person name="Zhang W."/>
            <person name="Zhang Y."/>
            <person name="Qiu H."/>
            <person name="Guo Y."/>
            <person name="Wan H."/>
            <person name="Zhang X."/>
            <person name="Scossa F."/>
            <person name="Alseekh S."/>
            <person name="Zhang Q."/>
            <person name="Wang P."/>
            <person name="Xu L."/>
            <person name="Schmidt M.H."/>
            <person name="Jia X."/>
            <person name="Li D."/>
            <person name="Zhu A."/>
            <person name="Guo F."/>
            <person name="Chen W."/>
            <person name="Ni D."/>
            <person name="Usadel B."/>
            <person name="Fernie A.R."/>
            <person name="Wen W."/>
        </authorList>
    </citation>
    <scope>NUCLEOTIDE SEQUENCE [LARGE SCALE GENOMIC DNA]</scope>
    <source>
        <strain evidence="3">cv. G240</strain>
    </source>
</reference>
<dbReference type="AlphaFoldDB" id="A0A7J7I6B0"/>
<protein>
    <submittedName>
        <fullName evidence="2">Uncharacterized protein</fullName>
    </submittedName>
</protein>
<feature type="compositionally biased region" description="Basic residues" evidence="1">
    <location>
        <begin position="1"/>
        <end position="10"/>
    </location>
</feature>
<keyword evidence="3" id="KW-1185">Reference proteome</keyword>
<dbReference type="PANTHER" id="PTHR37248">
    <property type="entry name" value="TRANSLATION INITIATION FACTOR"/>
    <property type="match status" value="1"/>
</dbReference>
<evidence type="ECO:0000313" key="3">
    <source>
        <dbReference type="Proteomes" id="UP000593564"/>
    </source>
</evidence>
<gene>
    <name evidence="2" type="ORF">HYC85_001771</name>
</gene>
<name>A0A7J7I6B0_CAMSI</name>
<proteinExistence type="predicted"/>
<comment type="caution">
    <text evidence="2">The sequence shown here is derived from an EMBL/GenBank/DDBJ whole genome shotgun (WGS) entry which is preliminary data.</text>
</comment>
<evidence type="ECO:0000256" key="1">
    <source>
        <dbReference type="SAM" id="MobiDB-lite"/>
    </source>
</evidence>
<feature type="compositionally biased region" description="Polar residues" evidence="1">
    <location>
        <begin position="11"/>
        <end position="21"/>
    </location>
</feature>
<organism evidence="2 3">
    <name type="scientific">Camellia sinensis</name>
    <name type="common">Tea plant</name>
    <name type="synonym">Thea sinensis</name>
    <dbReference type="NCBI Taxonomy" id="4442"/>
    <lineage>
        <taxon>Eukaryota</taxon>
        <taxon>Viridiplantae</taxon>
        <taxon>Streptophyta</taxon>
        <taxon>Embryophyta</taxon>
        <taxon>Tracheophyta</taxon>
        <taxon>Spermatophyta</taxon>
        <taxon>Magnoliopsida</taxon>
        <taxon>eudicotyledons</taxon>
        <taxon>Gunneridae</taxon>
        <taxon>Pentapetalae</taxon>
        <taxon>asterids</taxon>
        <taxon>Ericales</taxon>
        <taxon>Theaceae</taxon>
        <taxon>Camellia</taxon>
    </lineage>
</organism>
<evidence type="ECO:0000313" key="2">
    <source>
        <dbReference type="EMBL" id="KAF5960562.1"/>
    </source>
</evidence>
<dbReference type="EMBL" id="JACBKZ010000001">
    <property type="protein sequence ID" value="KAF5960562.1"/>
    <property type="molecule type" value="Genomic_DNA"/>
</dbReference>
<accession>A0A7J7I6B0</accession>